<keyword evidence="1" id="KW-0812">Transmembrane</keyword>
<dbReference type="Proteomes" id="UP001144341">
    <property type="component" value="Unassembled WGS sequence"/>
</dbReference>
<feature type="transmembrane region" description="Helical" evidence="1">
    <location>
        <begin position="30"/>
        <end position="47"/>
    </location>
</feature>
<organism evidence="2 3">
    <name type="scientific">Pedobacter rhodius</name>
    <dbReference type="NCBI Taxonomy" id="3004098"/>
    <lineage>
        <taxon>Bacteria</taxon>
        <taxon>Pseudomonadati</taxon>
        <taxon>Bacteroidota</taxon>
        <taxon>Sphingobacteriia</taxon>
        <taxon>Sphingobacteriales</taxon>
        <taxon>Sphingobacteriaceae</taxon>
        <taxon>Pedobacter</taxon>
    </lineage>
</organism>
<sequence>MRKLLLILAICLFLIGPAAKVLHWPNEDKYMIASFAGLILITVMAFVKKKD</sequence>
<dbReference type="EMBL" id="JAPWGL010000004">
    <property type="protein sequence ID" value="MCZ4224557.1"/>
    <property type="molecule type" value="Genomic_DNA"/>
</dbReference>
<proteinExistence type="predicted"/>
<evidence type="ECO:0000256" key="1">
    <source>
        <dbReference type="SAM" id="Phobius"/>
    </source>
</evidence>
<accession>A0ABT4L060</accession>
<comment type="caution">
    <text evidence="2">The sequence shown here is derived from an EMBL/GenBank/DDBJ whole genome shotgun (WGS) entry which is preliminary data.</text>
</comment>
<evidence type="ECO:0000313" key="3">
    <source>
        <dbReference type="Proteomes" id="UP001144341"/>
    </source>
</evidence>
<evidence type="ECO:0000313" key="2">
    <source>
        <dbReference type="EMBL" id="MCZ4224557.1"/>
    </source>
</evidence>
<dbReference type="RefSeq" id="WP_269416340.1">
    <property type="nucleotide sequence ID" value="NZ_JAPWGL010000004.1"/>
</dbReference>
<keyword evidence="1" id="KW-1133">Transmembrane helix</keyword>
<name>A0ABT4L060_9SPHI</name>
<keyword evidence="3" id="KW-1185">Reference proteome</keyword>
<protein>
    <submittedName>
        <fullName evidence="2">Uncharacterized protein</fullName>
    </submittedName>
</protein>
<gene>
    <name evidence="2" type="ORF">O0931_14700</name>
</gene>
<keyword evidence="1" id="KW-0472">Membrane</keyword>
<reference evidence="2" key="1">
    <citation type="submission" date="2022-12" db="EMBL/GenBank/DDBJ databases">
        <title>Genome sequence of SJ11.</title>
        <authorList>
            <person name="Woo H."/>
        </authorList>
    </citation>
    <scope>NUCLEOTIDE SEQUENCE</scope>
    <source>
        <strain evidence="2">SJ11</strain>
    </source>
</reference>